<feature type="transmembrane region" description="Helical" evidence="5">
    <location>
        <begin position="6"/>
        <end position="24"/>
    </location>
</feature>
<keyword evidence="1" id="KW-1003">Cell membrane</keyword>
<dbReference type="InterPro" id="IPR002035">
    <property type="entry name" value="VWF_A"/>
</dbReference>
<dbReference type="InterPro" id="IPR024163">
    <property type="entry name" value="Aerotolerance_reg_N"/>
</dbReference>
<reference evidence="7 8" key="1">
    <citation type="submission" date="2016-08" db="EMBL/GenBank/DDBJ databases">
        <authorList>
            <person name="Seilhamer J.J."/>
        </authorList>
    </citation>
    <scope>NUCLEOTIDE SEQUENCE [LARGE SCALE GENOMIC DNA]</scope>
    <source>
        <strain evidence="7">M3/6</strain>
    </source>
</reference>
<evidence type="ECO:0000256" key="4">
    <source>
        <dbReference type="ARBA" id="ARBA00023136"/>
    </source>
</evidence>
<evidence type="ECO:0000256" key="1">
    <source>
        <dbReference type="ARBA" id="ARBA00022475"/>
    </source>
</evidence>
<dbReference type="AlphaFoldDB" id="A0A1R3T142"/>
<feature type="domain" description="VWFA" evidence="6">
    <location>
        <begin position="89"/>
        <end position="281"/>
    </location>
</feature>
<feature type="transmembrane region" description="Helical" evidence="5">
    <location>
        <begin position="54"/>
        <end position="72"/>
    </location>
</feature>
<keyword evidence="2 5" id="KW-0812">Transmembrane</keyword>
<dbReference type="STRING" id="1642647.PSM36_3341"/>
<feature type="transmembrane region" description="Helical" evidence="5">
    <location>
        <begin position="300"/>
        <end position="318"/>
    </location>
</feature>
<dbReference type="PROSITE" id="PS50234">
    <property type="entry name" value="VWFA"/>
    <property type="match status" value="1"/>
</dbReference>
<evidence type="ECO:0000259" key="6">
    <source>
        <dbReference type="PROSITE" id="PS50234"/>
    </source>
</evidence>
<dbReference type="InterPro" id="IPR036465">
    <property type="entry name" value="vWFA_dom_sf"/>
</dbReference>
<protein>
    <submittedName>
        <fullName evidence="7">VWA BatA type</fullName>
    </submittedName>
</protein>
<dbReference type="Pfam" id="PF07584">
    <property type="entry name" value="BatA"/>
    <property type="match status" value="1"/>
</dbReference>
<keyword evidence="8" id="KW-1185">Reference proteome</keyword>
<dbReference type="SMART" id="SM00327">
    <property type="entry name" value="VWA"/>
    <property type="match status" value="1"/>
</dbReference>
<dbReference type="SUPFAM" id="SSF53300">
    <property type="entry name" value="vWA-like"/>
    <property type="match status" value="1"/>
</dbReference>
<accession>A0A1R3T142</accession>
<dbReference type="Pfam" id="PF00092">
    <property type="entry name" value="VWA"/>
    <property type="match status" value="1"/>
</dbReference>
<name>A0A1R3T142_9BACT</name>
<dbReference type="CDD" id="cd01467">
    <property type="entry name" value="vWA_BatA_type"/>
    <property type="match status" value="1"/>
</dbReference>
<gene>
    <name evidence="7" type="ORF">PSM36_3341</name>
</gene>
<dbReference type="KEGG" id="psac:PSM36_3341"/>
<dbReference type="Proteomes" id="UP000187464">
    <property type="component" value="Chromosome I"/>
</dbReference>
<organism evidence="7 8">
    <name type="scientific">Proteiniphilum saccharofermentans</name>
    <dbReference type="NCBI Taxonomy" id="1642647"/>
    <lineage>
        <taxon>Bacteria</taxon>
        <taxon>Pseudomonadati</taxon>
        <taxon>Bacteroidota</taxon>
        <taxon>Bacteroidia</taxon>
        <taxon>Bacteroidales</taxon>
        <taxon>Dysgonomonadaceae</taxon>
        <taxon>Proteiniphilum</taxon>
    </lineage>
</organism>
<evidence type="ECO:0000256" key="2">
    <source>
        <dbReference type="ARBA" id="ARBA00022692"/>
    </source>
</evidence>
<dbReference type="PANTHER" id="PTHR22550">
    <property type="entry name" value="SPORE GERMINATION PROTEIN"/>
    <property type="match status" value="1"/>
</dbReference>
<evidence type="ECO:0000256" key="3">
    <source>
        <dbReference type="ARBA" id="ARBA00022989"/>
    </source>
</evidence>
<dbReference type="InterPro" id="IPR033881">
    <property type="entry name" value="vWA_BatA_type"/>
</dbReference>
<proteinExistence type="predicted"/>
<evidence type="ECO:0000313" key="8">
    <source>
        <dbReference type="Proteomes" id="UP000187464"/>
    </source>
</evidence>
<keyword evidence="4 5" id="KW-0472">Membrane</keyword>
<dbReference type="RefSeq" id="WP_076931821.1">
    <property type="nucleotide sequence ID" value="NZ_LT605205.1"/>
</dbReference>
<dbReference type="PANTHER" id="PTHR22550:SF5">
    <property type="entry name" value="LEUCINE ZIPPER PROTEIN 4"/>
    <property type="match status" value="1"/>
</dbReference>
<keyword evidence="3 5" id="KW-1133">Transmembrane helix</keyword>
<evidence type="ECO:0000313" key="7">
    <source>
        <dbReference type="EMBL" id="SCD22126.1"/>
    </source>
</evidence>
<dbReference type="Gene3D" id="3.40.50.410">
    <property type="entry name" value="von Willebrand factor, type A domain"/>
    <property type="match status" value="1"/>
</dbReference>
<sequence length="327" mass="36565">MEFLHPEYLYLLLLIIPLSVWYVLRLSKTQASFKLASTSAFGGMKSDFRVYMRHLPFVLRMISVALIIVIIARPQSVNSWEETETQGIDIVLALDVSGSMLAQDLQPDRLQAAKKVASEFIADRPNDNIGLVIFAGESFTQCPLTTDHKILLNLLNEVEYEMIEDGTAIGLGLATSVNRLKDSQSESRVVILLTDGTNNRGQIAPLTAADLARSYGIRVYTVGVGTKGMALTPMNTPYGVRMQNMQVDIDEKTLTEIAAMTGGQYFRAQDTEGLRQVYDEIDEMEKYLISVQNVTRRKELFLPFALAALGLILLELLLRRTWLRSVP</sequence>
<evidence type="ECO:0000256" key="5">
    <source>
        <dbReference type="SAM" id="Phobius"/>
    </source>
</evidence>
<dbReference type="InterPro" id="IPR050768">
    <property type="entry name" value="UPF0353/GerABKA_families"/>
</dbReference>
<dbReference type="EMBL" id="LT605205">
    <property type="protein sequence ID" value="SCD22126.1"/>
    <property type="molecule type" value="Genomic_DNA"/>
</dbReference>